<evidence type="ECO:0000313" key="1">
    <source>
        <dbReference type="EMBL" id="NLR95080.1"/>
    </source>
</evidence>
<dbReference type="EMBL" id="JABAIL010000036">
    <property type="protein sequence ID" value="NLR95080.1"/>
    <property type="molecule type" value="Genomic_DNA"/>
</dbReference>
<dbReference type="Pfam" id="PF09965">
    <property type="entry name" value="DUF2199"/>
    <property type="match status" value="1"/>
</dbReference>
<gene>
    <name evidence="1" type="ORF">HGP29_28025</name>
</gene>
<organism evidence="1 2">
    <name type="scientific">Flammeovirga agarivorans</name>
    <dbReference type="NCBI Taxonomy" id="2726742"/>
    <lineage>
        <taxon>Bacteria</taxon>
        <taxon>Pseudomonadati</taxon>
        <taxon>Bacteroidota</taxon>
        <taxon>Cytophagia</taxon>
        <taxon>Cytophagales</taxon>
        <taxon>Flammeovirgaceae</taxon>
        <taxon>Flammeovirga</taxon>
    </lineage>
</organism>
<proteinExistence type="predicted"/>
<dbReference type="InterPro" id="IPR018697">
    <property type="entry name" value="DUF2199"/>
</dbReference>
<dbReference type="AlphaFoldDB" id="A0A7X8SRK5"/>
<reference evidence="1 2" key="1">
    <citation type="submission" date="2020-04" db="EMBL/GenBank/DDBJ databases">
        <title>Flammeovirga sp. SR4, a novel species isolated from seawater.</title>
        <authorList>
            <person name="Wang X."/>
        </authorList>
    </citation>
    <scope>NUCLEOTIDE SEQUENCE [LARGE SCALE GENOMIC DNA]</scope>
    <source>
        <strain evidence="1 2">SR4</strain>
    </source>
</reference>
<evidence type="ECO:0000313" key="2">
    <source>
        <dbReference type="Proteomes" id="UP000585050"/>
    </source>
</evidence>
<keyword evidence="2" id="KW-1185">Reference proteome</keyword>
<dbReference type="Proteomes" id="UP000585050">
    <property type="component" value="Unassembled WGS sequence"/>
</dbReference>
<accession>A0A7X8SRK5</accession>
<name>A0A7X8SRK5_9BACT</name>
<sequence length="170" mass="19845">MQNSNTNICPECGEQHTEWPALTYKSPFNYSQLSEEAKSKIGELSSDFCEIKYESQTDRFIRVTLSQKVIGTCENLEYGLWVSLSKESYNDYLENFDNENHKTGYFGWLCSDILEYKESTMNIPCNVFTKLGNQRPEIIPHDDHDHQFVKDYYSGITLEEVQNRVNKVLK</sequence>
<dbReference type="RefSeq" id="WP_168885785.1">
    <property type="nucleotide sequence ID" value="NZ_JABAIL010000036.1"/>
</dbReference>
<protein>
    <submittedName>
        <fullName evidence="1">DUF2199 domain-containing protein</fullName>
    </submittedName>
</protein>
<comment type="caution">
    <text evidence="1">The sequence shown here is derived from an EMBL/GenBank/DDBJ whole genome shotgun (WGS) entry which is preliminary data.</text>
</comment>